<gene>
    <name evidence="3" type="ORF">SAMN02745729_105238</name>
</gene>
<dbReference type="PANTHER" id="PTHR43008">
    <property type="entry name" value="BENZIL REDUCTASE"/>
    <property type="match status" value="1"/>
</dbReference>
<accession>A0A1H4D105</accession>
<dbReference type="PRINTS" id="PR00081">
    <property type="entry name" value="GDHRDH"/>
</dbReference>
<name>A0A1H4D105_9GAMM</name>
<dbReference type="AlphaFoldDB" id="A0A1H4D105"/>
<dbReference type="STRING" id="1122198.SAMN02745729_105238"/>
<dbReference type="PROSITE" id="PS00061">
    <property type="entry name" value="ADH_SHORT"/>
    <property type="match status" value="1"/>
</dbReference>
<dbReference type="FunFam" id="3.40.50.720:FF:000084">
    <property type="entry name" value="Short-chain dehydrogenase reductase"/>
    <property type="match status" value="1"/>
</dbReference>
<dbReference type="SUPFAM" id="SSF51735">
    <property type="entry name" value="NAD(P)-binding Rossmann-fold domains"/>
    <property type="match status" value="1"/>
</dbReference>
<dbReference type="Proteomes" id="UP000242469">
    <property type="component" value="Unassembled WGS sequence"/>
</dbReference>
<dbReference type="EMBL" id="FNRJ01000005">
    <property type="protein sequence ID" value="SEA66268.1"/>
    <property type="molecule type" value="Genomic_DNA"/>
</dbReference>
<reference evidence="4" key="1">
    <citation type="submission" date="2016-10" db="EMBL/GenBank/DDBJ databases">
        <authorList>
            <person name="Varghese N."/>
            <person name="Submissions S."/>
        </authorList>
    </citation>
    <scope>NUCLEOTIDE SEQUENCE [LARGE SCALE GENOMIC DNA]</scope>
    <source>
        <strain evidence="4">DSM 11526</strain>
    </source>
</reference>
<dbReference type="InterPro" id="IPR020904">
    <property type="entry name" value="Sc_DH/Rdtase_CS"/>
</dbReference>
<proteinExistence type="inferred from homology"/>
<dbReference type="GO" id="GO:0050664">
    <property type="term" value="F:oxidoreductase activity, acting on NAD(P)H, oxygen as acceptor"/>
    <property type="evidence" value="ECO:0007669"/>
    <property type="project" value="TreeGrafter"/>
</dbReference>
<dbReference type="PANTHER" id="PTHR43008:SF4">
    <property type="entry name" value="CHAIN DEHYDROGENASE, PUTATIVE (AFU_ORTHOLOGUE AFUA_4G08710)-RELATED"/>
    <property type="match status" value="1"/>
</dbReference>
<organism evidence="3 4">
    <name type="scientific">Marinobacterium iners DSM 11526</name>
    <dbReference type="NCBI Taxonomy" id="1122198"/>
    <lineage>
        <taxon>Bacteria</taxon>
        <taxon>Pseudomonadati</taxon>
        <taxon>Pseudomonadota</taxon>
        <taxon>Gammaproteobacteria</taxon>
        <taxon>Oceanospirillales</taxon>
        <taxon>Oceanospirillaceae</taxon>
        <taxon>Marinobacterium</taxon>
    </lineage>
</organism>
<sequence length="260" mass="27611">MTVLDSKVALVSGGADGIGRAVVERYLAEGARVAVFDINADKLDALKRDFPKGLITVQGDVTRYEDNERAVAETVAAFGKLDIFVGNAALFDYFVPLRKIAPEKLADNFDSLFRVNVLGYLNGVRAAQEELSKSGGNIILTVSNSGFYPGGGGILYVTSKHAVVGMIKQLAYEMAPNVRVNGVSPGATDTEMKSVDGISGRAQPLNHIQGFHENAANAVPLKRMASPSDHAALYVVLASNEQSPMTTGCVIHSDGGWVAR</sequence>
<evidence type="ECO:0000313" key="3">
    <source>
        <dbReference type="EMBL" id="SEA66268.1"/>
    </source>
</evidence>
<dbReference type="InterPro" id="IPR036291">
    <property type="entry name" value="NAD(P)-bd_dom_sf"/>
</dbReference>
<dbReference type="Gene3D" id="3.40.50.720">
    <property type="entry name" value="NAD(P)-binding Rossmann-like Domain"/>
    <property type="match status" value="1"/>
</dbReference>
<dbReference type="RefSeq" id="WP_091825752.1">
    <property type="nucleotide sequence ID" value="NZ_FNRJ01000005.1"/>
</dbReference>
<dbReference type="InterPro" id="IPR002347">
    <property type="entry name" value="SDR_fam"/>
</dbReference>
<comment type="similarity">
    <text evidence="1">Belongs to the short-chain dehydrogenases/reductases (SDR) family.</text>
</comment>
<keyword evidence="4" id="KW-1185">Reference proteome</keyword>
<dbReference type="Pfam" id="PF13561">
    <property type="entry name" value="adh_short_C2"/>
    <property type="match status" value="1"/>
</dbReference>
<evidence type="ECO:0000256" key="2">
    <source>
        <dbReference type="ARBA" id="ARBA00023002"/>
    </source>
</evidence>
<dbReference type="OrthoDB" id="9804774at2"/>
<protein>
    <submittedName>
        <fullName evidence="3">Enoyl-(Acyl carrier protein) reductase</fullName>
    </submittedName>
</protein>
<keyword evidence="2" id="KW-0560">Oxidoreductase</keyword>
<dbReference type="NCBIfam" id="NF004849">
    <property type="entry name" value="PRK06200.1"/>
    <property type="match status" value="1"/>
</dbReference>
<evidence type="ECO:0000256" key="1">
    <source>
        <dbReference type="ARBA" id="ARBA00006484"/>
    </source>
</evidence>
<evidence type="ECO:0000313" key="4">
    <source>
        <dbReference type="Proteomes" id="UP000242469"/>
    </source>
</evidence>